<dbReference type="AlphaFoldDB" id="A0A9Q0FUG1"/>
<evidence type="ECO:0000313" key="6">
    <source>
        <dbReference type="Proteomes" id="UP001141552"/>
    </source>
</evidence>
<reference evidence="5" key="2">
    <citation type="journal article" date="2023" name="Plants (Basel)">
        <title>Annotation of the Turnera subulata (Passifloraceae) Draft Genome Reveals the S-Locus Evolved after the Divergence of Turneroideae from Passifloroideae in a Stepwise Manner.</title>
        <authorList>
            <person name="Henning P.M."/>
            <person name="Roalson E.H."/>
            <person name="Mir W."/>
            <person name="McCubbin A.G."/>
            <person name="Shore J.S."/>
        </authorList>
    </citation>
    <scope>NUCLEOTIDE SEQUENCE</scope>
    <source>
        <strain evidence="5">F60SS</strain>
    </source>
</reference>
<dbReference type="GO" id="GO:0004869">
    <property type="term" value="F:cysteine-type endopeptidase inhibitor activity"/>
    <property type="evidence" value="ECO:0007669"/>
    <property type="project" value="UniProtKB-KW"/>
</dbReference>
<dbReference type="InterPro" id="IPR000010">
    <property type="entry name" value="Cystatin_dom"/>
</dbReference>
<reference evidence="5" key="1">
    <citation type="submission" date="2022-02" db="EMBL/GenBank/DDBJ databases">
        <authorList>
            <person name="Henning P.M."/>
            <person name="McCubbin A.G."/>
            <person name="Shore J.S."/>
        </authorList>
    </citation>
    <scope>NUCLEOTIDE SEQUENCE</scope>
    <source>
        <strain evidence="5">F60SS</strain>
        <tissue evidence="5">Leaves</tissue>
    </source>
</reference>
<proteinExistence type="inferred from homology"/>
<evidence type="ECO:0000256" key="2">
    <source>
        <dbReference type="ARBA" id="ARBA00022704"/>
    </source>
</evidence>
<dbReference type="SUPFAM" id="SSF54403">
    <property type="entry name" value="Cystatin/monellin"/>
    <property type="match status" value="4"/>
</dbReference>
<dbReference type="PANTHER" id="PTHR11413">
    <property type="entry name" value="CYSTATIN FAMILY MEMBER"/>
    <property type="match status" value="1"/>
</dbReference>
<comment type="similarity">
    <text evidence="3">Belongs to the cystatin family. Phytocystatin subfamily.</text>
</comment>
<dbReference type="InterPro" id="IPR018073">
    <property type="entry name" value="Prot_inh_cystat_CS"/>
</dbReference>
<evidence type="ECO:0000256" key="3">
    <source>
        <dbReference type="RuleBase" id="RU362130"/>
    </source>
</evidence>
<comment type="caution">
    <text evidence="5">The sequence shown here is derived from an EMBL/GenBank/DDBJ whole genome shotgun (WGS) entry which is preliminary data.</text>
</comment>
<dbReference type="PROSITE" id="PS00287">
    <property type="entry name" value="CYSTATIN"/>
    <property type="match status" value="2"/>
</dbReference>
<dbReference type="Proteomes" id="UP001141552">
    <property type="component" value="Unassembled WGS sequence"/>
</dbReference>
<feature type="domain" description="Cystatin" evidence="4">
    <location>
        <begin position="320"/>
        <end position="407"/>
    </location>
</feature>
<protein>
    <recommendedName>
        <fullName evidence="3">Cysteine proteinase inhibitor</fullName>
    </recommendedName>
</protein>
<dbReference type="SMART" id="SM00043">
    <property type="entry name" value="CY"/>
    <property type="match status" value="3"/>
</dbReference>
<dbReference type="Gene3D" id="3.10.450.10">
    <property type="match status" value="4"/>
</dbReference>
<keyword evidence="2 3" id="KW-0789">Thiol protease inhibitor</keyword>
<keyword evidence="1 3" id="KW-0646">Protease inhibitor</keyword>
<name>A0A9Q0FUG1_9ROSI</name>
<evidence type="ECO:0000256" key="1">
    <source>
        <dbReference type="ARBA" id="ARBA00022690"/>
    </source>
</evidence>
<dbReference type="Pfam" id="PF16845">
    <property type="entry name" value="SQAPI"/>
    <property type="match status" value="3"/>
</dbReference>
<sequence length="414" mass="45748">MAKNGAGDVAQSLPVGGITPIIPPNKPEIEDLARFAVKTQTAYPNLVFKKVLKAGQQVVSGVKYYITLEAEDGNRYETQIWVQEWLHKKEVTEFKRLPMPGQPQDIPDAPTDVEVIELARFAVDEHNKQEHENLVFKGVVKASEQVVAGLLYRITLKAAKAGDVEKVYEASVLLPAGPHEVKVLLEFKPVVEKKRKLEPVGAGPPVDIPNASTTEYIIHLARFAIDEQNKKEQLQQHTRLVFKRVVKATQHEQIPGTLNPVYTITMEAGYAGSQSSRLYVAEVLRILFVPPTGFDSTVLLNFYPVPGLTQALPGVGPVTPPLASTHPIPITTEVIALAVFAVKEYNTKKGKHLAFNEVLKAESQLVSGTLYTFDLVATEDGKRSQYKAQVWVEPWETRLDMTAFDYVGPIPGAN</sequence>
<evidence type="ECO:0000259" key="4">
    <source>
        <dbReference type="SMART" id="SM00043"/>
    </source>
</evidence>
<dbReference type="CDD" id="cd00042">
    <property type="entry name" value="CY"/>
    <property type="match status" value="4"/>
</dbReference>
<dbReference type="EMBL" id="JAKUCV010003981">
    <property type="protein sequence ID" value="KAJ4836979.1"/>
    <property type="molecule type" value="Genomic_DNA"/>
</dbReference>
<dbReference type="InterPro" id="IPR046350">
    <property type="entry name" value="Cystatin_sf"/>
</dbReference>
<feature type="domain" description="Cystatin" evidence="4">
    <location>
        <begin position="13"/>
        <end position="97"/>
    </location>
</feature>
<accession>A0A9Q0FUG1</accession>
<evidence type="ECO:0000313" key="5">
    <source>
        <dbReference type="EMBL" id="KAJ4836979.1"/>
    </source>
</evidence>
<feature type="domain" description="Cystatin" evidence="4">
    <location>
        <begin position="98"/>
        <end position="196"/>
    </location>
</feature>
<dbReference type="InterPro" id="IPR027214">
    <property type="entry name" value="Cystatin"/>
</dbReference>
<dbReference type="PANTHER" id="PTHR11413:SF116">
    <property type="entry name" value="MULTICYSTATIN"/>
    <property type="match status" value="1"/>
</dbReference>
<gene>
    <name evidence="5" type="ORF">Tsubulata_046764</name>
</gene>
<dbReference type="OrthoDB" id="1908104at2759"/>
<keyword evidence="6" id="KW-1185">Reference proteome</keyword>
<organism evidence="5 6">
    <name type="scientific">Turnera subulata</name>
    <dbReference type="NCBI Taxonomy" id="218843"/>
    <lineage>
        <taxon>Eukaryota</taxon>
        <taxon>Viridiplantae</taxon>
        <taxon>Streptophyta</taxon>
        <taxon>Embryophyta</taxon>
        <taxon>Tracheophyta</taxon>
        <taxon>Spermatophyta</taxon>
        <taxon>Magnoliopsida</taxon>
        <taxon>eudicotyledons</taxon>
        <taxon>Gunneridae</taxon>
        <taxon>Pentapetalae</taxon>
        <taxon>rosids</taxon>
        <taxon>fabids</taxon>
        <taxon>Malpighiales</taxon>
        <taxon>Passifloraceae</taxon>
        <taxon>Turnera</taxon>
    </lineage>
</organism>